<feature type="transmembrane region" description="Helical" evidence="2">
    <location>
        <begin position="38"/>
        <end position="59"/>
    </location>
</feature>
<dbReference type="InterPro" id="IPR018650">
    <property type="entry name" value="STSV1_Orf64"/>
</dbReference>
<reference evidence="3 4" key="1">
    <citation type="submission" date="2020-08" db="EMBL/GenBank/DDBJ databases">
        <title>Sequencing the genomes of 1000 actinobacteria strains.</title>
        <authorList>
            <person name="Klenk H.-P."/>
        </authorList>
    </citation>
    <scope>NUCLEOTIDE SEQUENCE [LARGE SCALE GENOMIC DNA]</scope>
    <source>
        <strain evidence="3 4">DSM 28796</strain>
    </source>
</reference>
<evidence type="ECO:0000313" key="4">
    <source>
        <dbReference type="Proteomes" id="UP000588158"/>
    </source>
</evidence>
<feature type="transmembrane region" description="Helical" evidence="2">
    <location>
        <begin position="234"/>
        <end position="257"/>
    </location>
</feature>
<dbReference type="AlphaFoldDB" id="A0A841AGU0"/>
<dbReference type="EMBL" id="JACHLZ010000001">
    <property type="protein sequence ID" value="MBB5832258.1"/>
    <property type="molecule type" value="Genomic_DNA"/>
</dbReference>
<keyword evidence="2" id="KW-0812">Transmembrane</keyword>
<dbReference type="Proteomes" id="UP000588158">
    <property type="component" value="Unassembled WGS sequence"/>
</dbReference>
<feature type="transmembrane region" description="Helical" evidence="2">
    <location>
        <begin position="278"/>
        <end position="300"/>
    </location>
</feature>
<evidence type="ECO:0000313" key="3">
    <source>
        <dbReference type="EMBL" id="MBB5832258.1"/>
    </source>
</evidence>
<protein>
    <recommendedName>
        <fullName evidence="5">DUF2079 domain-containing protein</fullName>
    </recommendedName>
</protein>
<name>A0A841AGU0_9MICO</name>
<organism evidence="3 4">
    <name type="scientific">Brachybacterium aquaticum</name>
    <dbReference type="NCBI Taxonomy" id="1432564"/>
    <lineage>
        <taxon>Bacteria</taxon>
        <taxon>Bacillati</taxon>
        <taxon>Actinomycetota</taxon>
        <taxon>Actinomycetes</taxon>
        <taxon>Micrococcales</taxon>
        <taxon>Dermabacteraceae</taxon>
        <taxon>Brachybacterium</taxon>
    </lineage>
</organism>
<sequence>MDPQADTPVTPARPDPEKGAADAAAAADTRRTVRARRWVPPTLALLATAAYGLLGHLQLRNLVAASWDLGIFTQLLRAYGELRAPIVSIKGDEVNLLGDHFHPLLALIAPVWWVWPDPEALLWTQAALFGLSAIPLTRLAIDRLGPGLGSVAGAAYVFSFGLQSAAAVQFHEIALAVPLLALALTALLRDRVLAAALWAAPLVLVKEDLGLTVAVLGLVIALRGREYRPVGAALAAWGAAWFVVATFVILPALNTAGQYDYTDNLGSPLDVVWPPVKWLTVLMLIVLAGVIGARSPLIWLMLPTLAWRFTGTVEFYWDWYWHYNAVLMPIALAAMLDALGDRRTGLATSLLRTDAPRPGRTVRRAAVALSAAVTLLLGPQLPLLDVVRPSSWELTWRAEPAEGALEAVPDGAVLAADITLLAQAVPDHDVQWLHGPNQRVPDCILSDWYAFSWNGMPPADPAVWAEERWAATYETVYDEGGFTVACRP</sequence>
<evidence type="ECO:0000256" key="1">
    <source>
        <dbReference type="SAM" id="MobiDB-lite"/>
    </source>
</evidence>
<comment type="caution">
    <text evidence="3">The sequence shown here is derived from an EMBL/GenBank/DDBJ whole genome shotgun (WGS) entry which is preliminary data.</text>
</comment>
<dbReference type="RefSeq" id="WP_312857638.1">
    <property type="nucleotide sequence ID" value="NZ_JACHLZ010000001.1"/>
</dbReference>
<keyword evidence="2" id="KW-0472">Membrane</keyword>
<evidence type="ECO:0008006" key="5">
    <source>
        <dbReference type="Google" id="ProtNLM"/>
    </source>
</evidence>
<feature type="region of interest" description="Disordered" evidence="1">
    <location>
        <begin position="1"/>
        <end position="28"/>
    </location>
</feature>
<evidence type="ECO:0000256" key="2">
    <source>
        <dbReference type="SAM" id="Phobius"/>
    </source>
</evidence>
<keyword evidence="2" id="KW-1133">Transmembrane helix</keyword>
<feature type="transmembrane region" description="Helical" evidence="2">
    <location>
        <begin position="320"/>
        <end position="340"/>
    </location>
</feature>
<gene>
    <name evidence="3" type="ORF">HNR70_002071</name>
</gene>
<proteinExistence type="predicted"/>
<keyword evidence="4" id="KW-1185">Reference proteome</keyword>
<accession>A0A841AGU0</accession>
<dbReference type="Pfam" id="PF09852">
    <property type="entry name" value="DUF2079"/>
    <property type="match status" value="1"/>
</dbReference>
<feature type="transmembrane region" description="Helical" evidence="2">
    <location>
        <begin position="168"/>
        <end position="188"/>
    </location>
</feature>